<evidence type="ECO:0000313" key="2">
    <source>
        <dbReference type="EMBL" id="GAA3727308.1"/>
    </source>
</evidence>
<keyword evidence="3" id="KW-1185">Reference proteome</keyword>
<keyword evidence="2" id="KW-0378">Hydrolase</keyword>
<dbReference type="Gene3D" id="1.20.1440.100">
    <property type="entry name" value="SG protein - dephosphorylation function"/>
    <property type="match status" value="1"/>
</dbReference>
<name>A0ABP7F0U4_9MICO</name>
<dbReference type="NCBIfam" id="TIGR01490">
    <property type="entry name" value="HAD-SF-IB-hyp1"/>
    <property type="match status" value="1"/>
</dbReference>
<comment type="caution">
    <text evidence="2">The sequence shown here is derived from an EMBL/GenBank/DDBJ whole genome shotgun (WGS) entry which is preliminary data.</text>
</comment>
<gene>
    <name evidence="2" type="ORF">GCM10022239_00130</name>
</gene>
<dbReference type="PANTHER" id="PTHR43344">
    <property type="entry name" value="PHOSPHOSERINE PHOSPHATASE"/>
    <property type="match status" value="1"/>
</dbReference>
<evidence type="ECO:0000313" key="3">
    <source>
        <dbReference type="Proteomes" id="UP001501004"/>
    </source>
</evidence>
<dbReference type="Proteomes" id="UP001501004">
    <property type="component" value="Unassembled WGS sequence"/>
</dbReference>
<accession>A0ABP7F0U4</accession>
<dbReference type="InterPro" id="IPR006385">
    <property type="entry name" value="HAD_hydro_SerB1"/>
</dbReference>
<sequence>MASTPTAPTGGCIIAFFDVDNTLLRGASIYHLGRGAFRRGMLTVRDLLVFGWQQLRFIAVGENNLHLERVRERALELAGGYSEADLVELANEVYDRYISPKLWPESVALANDHLARSHQVWLITATPTAIAKVIAGRLGLSGALGTEIEAVDGILTGRLVGEVLHGRRKADAAHALATRLGADLTECWAYSDSRNDIPLLGLVGHPVVVNPDAALARHAKTHGWLQLRLRASSIRAARRSGKEAGGDKKRQAD</sequence>
<dbReference type="InterPro" id="IPR050582">
    <property type="entry name" value="HAD-like_SerB"/>
</dbReference>
<dbReference type="Pfam" id="PF12710">
    <property type="entry name" value="HAD"/>
    <property type="match status" value="1"/>
</dbReference>
<dbReference type="SUPFAM" id="SSF56784">
    <property type="entry name" value="HAD-like"/>
    <property type="match status" value="1"/>
</dbReference>
<comment type="similarity">
    <text evidence="1">Belongs to the HAD-like hydrolase superfamily. SerB family.</text>
</comment>
<dbReference type="Gene3D" id="3.40.50.1000">
    <property type="entry name" value="HAD superfamily/HAD-like"/>
    <property type="match status" value="1"/>
</dbReference>
<dbReference type="NCBIfam" id="TIGR01488">
    <property type="entry name" value="HAD-SF-IB"/>
    <property type="match status" value="1"/>
</dbReference>
<dbReference type="InterPro" id="IPR023214">
    <property type="entry name" value="HAD_sf"/>
</dbReference>
<dbReference type="EMBL" id="BAABAE010000001">
    <property type="protein sequence ID" value="GAA3727308.1"/>
    <property type="molecule type" value="Genomic_DNA"/>
</dbReference>
<evidence type="ECO:0000256" key="1">
    <source>
        <dbReference type="ARBA" id="ARBA00009184"/>
    </source>
</evidence>
<dbReference type="InterPro" id="IPR036412">
    <property type="entry name" value="HAD-like_sf"/>
</dbReference>
<dbReference type="RefSeq" id="WP_344752479.1">
    <property type="nucleotide sequence ID" value="NZ_BAABAE010000001.1"/>
</dbReference>
<proteinExistence type="inferred from homology"/>
<dbReference type="PANTHER" id="PTHR43344:SF15">
    <property type="entry name" value="PHOSPHOSERINE PHOSPHATASE SERB1"/>
    <property type="match status" value="1"/>
</dbReference>
<dbReference type="CDD" id="cd02612">
    <property type="entry name" value="HAD_PGPPase"/>
    <property type="match status" value="1"/>
</dbReference>
<reference evidence="3" key="1">
    <citation type="journal article" date="2019" name="Int. J. Syst. Evol. Microbiol.">
        <title>The Global Catalogue of Microorganisms (GCM) 10K type strain sequencing project: providing services to taxonomists for standard genome sequencing and annotation.</title>
        <authorList>
            <consortium name="The Broad Institute Genomics Platform"/>
            <consortium name="The Broad Institute Genome Sequencing Center for Infectious Disease"/>
            <person name="Wu L."/>
            <person name="Ma J."/>
        </authorList>
    </citation>
    <scope>NUCLEOTIDE SEQUENCE [LARGE SCALE GENOMIC DNA]</scope>
    <source>
        <strain evidence="3">JCM 16949</strain>
    </source>
</reference>
<dbReference type="GO" id="GO:0016787">
    <property type="term" value="F:hydrolase activity"/>
    <property type="evidence" value="ECO:0007669"/>
    <property type="project" value="UniProtKB-KW"/>
</dbReference>
<organism evidence="2 3">
    <name type="scientific">Leifsonella bigeumensis</name>
    <dbReference type="NCBI Taxonomy" id="433643"/>
    <lineage>
        <taxon>Bacteria</taxon>
        <taxon>Bacillati</taxon>
        <taxon>Actinomycetota</taxon>
        <taxon>Actinomycetes</taxon>
        <taxon>Micrococcales</taxon>
        <taxon>Microbacteriaceae</taxon>
        <taxon>Leifsonella</taxon>
    </lineage>
</organism>
<protein>
    <submittedName>
        <fullName evidence="2">HAD-IB family hydrolase</fullName>
    </submittedName>
</protein>